<proteinExistence type="predicted"/>
<protein>
    <submittedName>
        <fullName evidence="2">Peptidase C14 caspase catalytic subunit p20</fullName>
    </submittedName>
</protein>
<dbReference type="GO" id="GO:0005737">
    <property type="term" value="C:cytoplasm"/>
    <property type="evidence" value="ECO:0007669"/>
    <property type="project" value="TreeGrafter"/>
</dbReference>
<reference evidence="2 3" key="1">
    <citation type="submission" date="2011-04" db="EMBL/GenBank/DDBJ databases">
        <title>Complete sequence of Cellulomonas fimi ATCC 484.</title>
        <authorList>
            <consortium name="US DOE Joint Genome Institute"/>
            <person name="Lucas S."/>
            <person name="Han J."/>
            <person name="Lapidus A."/>
            <person name="Cheng J.-F."/>
            <person name="Goodwin L."/>
            <person name="Pitluck S."/>
            <person name="Peters L."/>
            <person name="Chertkov O."/>
            <person name="Detter J.C."/>
            <person name="Han C."/>
            <person name="Tapia R."/>
            <person name="Land M."/>
            <person name="Hauser L."/>
            <person name="Kyrpides N."/>
            <person name="Ivanova N."/>
            <person name="Ovchinnikova G."/>
            <person name="Pagani I."/>
            <person name="Mead D."/>
            <person name="Brumm P."/>
            <person name="Woyke T."/>
        </authorList>
    </citation>
    <scope>NUCLEOTIDE SEQUENCE [LARGE SCALE GENOMIC DNA]</scope>
    <source>
        <strain evidence="3">ATCC 484 / DSM 20113 / JCM 1341 / NBRC 15513 / NCIMB 8980 / NCTC 7547</strain>
    </source>
</reference>
<feature type="domain" description="Peptidase C14 caspase" evidence="1">
    <location>
        <begin position="17"/>
        <end position="273"/>
    </location>
</feature>
<sequence length="302" mass="31907">MTGYSLHIGLNRVDPAAYGGWDGKLNGCVNDANAMLRLATANGFQPAQLLDSAATSEAVVSAIGGLARRAVAGDLVLLTCSSHGGQVADVDGDEPDGQDETWVLFDRQVVDDELRRMYAQFAPGVRVVVLSDSCHSGSVIRDVRRDALLQQRREIDLGLPVGARGGQPVALPPEAVARVMPRGVAEKDDKARRSTYEFVQSLAGPTTDADVAASVLLVSGCQDDQYSYDGPVNGEFTGTLLRVWDEGGFAGGGYRDLHAAVLAQMPERQQPNFLTLGTLDEAFLAQKPFTIDPPAAPAGAAA</sequence>
<dbReference type="GO" id="GO:0006508">
    <property type="term" value="P:proteolysis"/>
    <property type="evidence" value="ECO:0007669"/>
    <property type="project" value="InterPro"/>
</dbReference>
<dbReference type="STRING" id="590998.Celf_1815"/>
<dbReference type="RefSeq" id="WP_013770971.1">
    <property type="nucleotide sequence ID" value="NC_015514.1"/>
</dbReference>
<gene>
    <name evidence="2" type="ordered locus">Celf_1815</name>
</gene>
<dbReference type="eggNOG" id="COG4249">
    <property type="taxonomic scope" value="Bacteria"/>
</dbReference>
<evidence type="ECO:0000313" key="3">
    <source>
        <dbReference type="Proteomes" id="UP000008460"/>
    </source>
</evidence>
<dbReference type="Gene3D" id="3.40.50.1460">
    <property type="match status" value="1"/>
</dbReference>
<evidence type="ECO:0000259" key="1">
    <source>
        <dbReference type="Pfam" id="PF00656"/>
    </source>
</evidence>
<dbReference type="AlphaFoldDB" id="F4GYF6"/>
<accession>F4GYF6</accession>
<dbReference type="PANTHER" id="PTHR48104">
    <property type="entry name" value="METACASPASE-4"/>
    <property type="match status" value="1"/>
</dbReference>
<evidence type="ECO:0000313" key="2">
    <source>
        <dbReference type="EMBL" id="AEE45945.1"/>
    </source>
</evidence>
<dbReference type="MEROPS" id="C14.048"/>
<dbReference type="EMBL" id="CP002666">
    <property type="protein sequence ID" value="AEE45945.1"/>
    <property type="molecule type" value="Genomic_DNA"/>
</dbReference>
<dbReference type="Proteomes" id="UP000008460">
    <property type="component" value="Chromosome"/>
</dbReference>
<dbReference type="InterPro" id="IPR050452">
    <property type="entry name" value="Metacaspase"/>
</dbReference>
<dbReference type="KEGG" id="cfi:Celf_1815"/>
<name>F4GYF6_CELFA</name>
<dbReference type="InterPro" id="IPR029030">
    <property type="entry name" value="Caspase-like_dom_sf"/>
</dbReference>
<dbReference type="SUPFAM" id="SSF52129">
    <property type="entry name" value="Caspase-like"/>
    <property type="match status" value="1"/>
</dbReference>
<dbReference type="InterPro" id="IPR011600">
    <property type="entry name" value="Pept_C14_caspase"/>
</dbReference>
<dbReference type="Pfam" id="PF00656">
    <property type="entry name" value="Peptidase_C14"/>
    <property type="match status" value="1"/>
</dbReference>
<organism evidence="2 3">
    <name type="scientific">Cellulomonas fimi (strain ATCC 484 / DSM 20113 / JCM 1341 / CCUG 24087 / LMG 16345 / NBRC 15513 / NCIMB 8980 / NCTC 7547 / NRS-133)</name>
    <dbReference type="NCBI Taxonomy" id="590998"/>
    <lineage>
        <taxon>Bacteria</taxon>
        <taxon>Bacillati</taxon>
        <taxon>Actinomycetota</taxon>
        <taxon>Actinomycetes</taxon>
        <taxon>Micrococcales</taxon>
        <taxon>Cellulomonadaceae</taxon>
        <taxon>Cellulomonas</taxon>
    </lineage>
</organism>
<dbReference type="PANTHER" id="PTHR48104:SF30">
    <property type="entry name" value="METACASPASE-1"/>
    <property type="match status" value="1"/>
</dbReference>
<keyword evidence="3" id="KW-1185">Reference proteome</keyword>
<dbReference type="GO" id="GO:0004197">
    <property type="term" value="F:cysteine-type endopeptidase activity"/>
    <property type="evidence" value="ECO:0007669"/>
    <property type="project" value="InterPro"/>
</dbReference>
<dbReference type="HOGENOM" id="CLU_029389_5_0_11"/>